<dbReference type="AlphaFoldDB" id="A0A183FNB6"/>
<name>A0A183FNB6_HELPZ</name>
<keyword evidence="2" id="KW-1185">Reference proteome</keyword>
<sequence>MELALRQVHEELRQSVDERWREVLHLFGSDPVGTGCCTLLHRRDGVSDLGRENRGDKVSILRKMAWGQVDVAIEEIGVEVVNSLLHSPSVRGDVPSGRRRAVILLLKLAKVPPGRRRAVILLLKLAKFRRTLRMLNPASAFQPTLPPFSP</sequence>
<accession>A0A183FNB6</accession>
<dbReference type="OrthoDB" id="10545338at2759"/>
<dbReference type="WBParaSite" id="HPBE_0000897501-mRNA-1">
    <property type="protein sequence ID" value="HPBE_0000897501-mRNA-1"/>
    <property type="gene ID" value="HPBE_0000897501"/>
</dbReference>
<evidence type="ECO:0000313" key="3">
    <source>
        <dbReference type="WBParaSite" id="HPBE_0000897501-mRNA-1"/>
    </source>
</evidence>
<proteinExistence type="predicted"/>
<accession>A0A3P8C2X4</accession>
<evidence type="ECO:0000313" key="2">
    <source>
        <dbReference type="Proteomes" id="UP000050761"/>
    </source>
</evidence>
<reference evidence="3" key="2">
    <citation type="submission" date="2019-09" db="UniProtKB">
        <authorList>
            <consortium name="WormBaseParasite"/>
        </authorList>
    </citation>
    <scope>IDENTIFICATION</scope>
</reference>
<organism evidence="2 3">
    <name type="scientific">Heligmosomoides polygyrus</name>
    <name type="common">Parasitic roundworm</name>
    <dbReference type="NCBI Taxonomy" id="6339"/>
    <lineage>
        <taxon>Eukaryota</taxon>
        <taxon>Metazoa</taxon>
        <taxon>Ecdysozoa</taxon>
        <taxon>Nematoda</taxon>
        <taxon>Chromadorea</taxon>
        <taxon>Rhabditida</taxon>
        <taxon>Rhabditina</taxon>
        <taxon>Rhabditomorpha</taxon>
        <taxon>Strongyloidea</taxon>
        <taxon>Heligmosomidae</taxon>
        <taxon>Heligmosomoides</taxon>
    </lineage>
</organism>
<protein>
    <submittedName>
        <fullName evidence="1 3">Uncharacterized protein</fullName>
    </submittedName>
</protein>
<reference evidence="1 2" key="1">
    <citation type="submission" date="2018-11" db="EMBL/GenBank/DDBJ databases">
        <authorList>
            <consortium name="Pathogen Informatics"/>
        </authorList>
    </citation>
    <scope>NUCLEOTIDE SEQUENCE [LARGE SCALE GENOMIC DNA]</scope>
</reference>
<dbReference type="Proteomes" id="UP000050761">
    <property type="component" value="Unassembled WGS sequence"/>
</dbReference>
<gene>
    <name evidence="1" type="ORF">HPBE_LOCUS8976</name>
</gene>
<evidence type="ECO:0000313" key="1">
    <source>
        <dbReference type="EMBL" id="VDO78612.1"/>
    </source>
</evidence>
<dbReference type="EMBL" id="UZAH01026305">
    <property type="protein sequence ID" value="VDO78612.1"/>
    <property type="molecule type" value="Genomic_DNA"/>
</dbReference>